<dbReference type="SUPFAM" id="SSF81383">
    <property type="entry name" value="F-box domain"/>
    <property type="match status" value="1"/>
</dbReference>
<proteinExistence type="predicted"/>
<protein>
    <recommendedName>
        <fullName evidence="3">F-box domain-containing protein</fullName>
    </recommendedName>
</protein>
<comment type="caution">
    <text evidence="1">The sequence shown here is derived from an EMBL/GenBank/DDBJ whole genome shotgun (WGS) entry which is preliminary data.</text>
</comment>
<dbReference type="InterPro" id="IPR036047">
    <property type="entry name" value="F-box-like_dom_sf"/>
</dbReference>
<dbReference type="Proteomes" id="UP001200034">
    <property type="component" value="Unassembled WGS sequence"/>
</dbReference>
<name>A0AAD4K1K6_9MUSC</name>
<feature type="non-terminal residue" evidence="1">
    <location>
        <position position="372"/>
    </location>
</feature>
<dbReference type="SUPFAM" id="SSF52047">
    <property type="entry name" value="RNI-like"/>
    <property type="match status" value="1"/>
</dbReference>
<feature type="non-terminal residue" evidence="1">
    <location>
        <position position="1"/>
    </location>
</feature>
<reference evidence="1" key="1">
    <citation type="journal article" date="2021" name="Mol. Ecol. Resour.">
        <title>Phylogenomic analyses of the genus Drosophila reveals genomic signals of climate adaptation.</title>
        <authorList>
            <person name="Li F."/>
            <person name="Rane R.V."/>
            <person name="Luria V."/>
            <person name="Xiong Z."/>
            <person name="Chen J."/>
            <person name="Li Z."/>
            <person name="Catullo R.A."/>
            <person name="Griffin P.C."/>
            <person name="Schiffer M."/>
            <person name="Pearce S."/>
            <person name="Lee S.F."/>
            <person name="McElroy K."/>
            <person name="Stocker A."/>
            <person name="Shirriffs J."/>
            <person name="Cockerell F."/>
            <person name="Coppin C."/>
            <person name="Sgro C.M."/>
            <person name="Karger A."/>
            <person name="Cain J.W."/>
            <person name="Weber J.A."/>
            <person name="Santpere G."/>
            <person name="Kirschner M.W."/>
            <person name="Hoffmann A.A."/>
            <person name="Oakeshott J.G."/>
            <person name="Zhang G."/>
        </authorList>
    </citation>
    <scope>NUCLEOTIDE SEQUENCE</scope>
    <source>
        <strain evidence="1">BGI-SZ-2011g</strain>
    </source>
</reference>
<organism evidence="1 2">
    <name type="scientific">Drosophila rubida</name>
    <dbReference type="NCBI Taxonomy" id="30044"/>
    <lineage>
        <taxon>Eukaryota</taxon>
        <taxon>Metazoa</taxon>
        <taxon>Ecdysozoa</taxon>
        <taxon>Arthropoda</taxon>
        <taxon>Hexapoda</taxon>
        <taxon>Insecta</taxon>
        <taxon>Pterygota</taxon>
        <taxon>Neoptera</taxon>
        <taxon>Endopterygota</taxon>
        <taxon>Diptera</taxon>
        <taxon>Brachycera</taxon>
        <taxon>Muscomorpha</taxon>
        <taxon>Ephydroidea</taxon>
        <taxon>Drosophilidae</taxon>
        <taxon>Drosophila</taxon>
    </lineage>
</organism>
<dbReference type="AlphaFoldDB" id="A0AAD4K1K6"/>
<dbReference type="EMBL" id="JAJJHW010002585">
    <property type="protein sequence ID" value="KAH8371898.1"/>
    <property type="molecule type" value="Genomic_DNA"/>
</dbReference>
<gene>
    <name evidence="1" type="ORF">KR093_009258</name>
</gene>
<dbReference type="InterPro" id="IPR032675">
    <property type="entry name" value="LRR_dom_sf"/>
</dbReference>
<keyword evidence="2" id="KW-1185">Reference proteome</keyword>
<sequence>FDKLNDDCLLKILEYVKDLRDQMALRRVCKSLYHNVNYHWEHITEICLDGPELDYFEEYPDDLHALLKHACESVESIVMSRGCAALLPSWLCYEFPNVVSLDCELFHTSNDPDEDTKMLTKLFPDITHLSLQSSATGKYIWRWKYLTSLHFYCCESLDPVMLERVFAQLRLRKLTMLFYGYSANLGDGLMGASQIETLQELVIDDHHLLGDFMPNLMKLRNFRKLSFYTRDYYEHLVQSVSKLQPLRVCALSFFDAFWSSETLCNSIDRMRNMRRLVLQDDDIESSQLHTICSRLKCLEELHLISMRSLPTVHQIWGVVEATYSLNLLNLTSCTLDPEFLKQSASRLPKVLKKRGKRILTLNLCDTFVEADK</sequence>
<evidence type="ECO:0000313" key="2">
    <source>
        <dbReference type="Proteomes" id="UP001200034"/>
    </source>
</evidence>
<evidence type="ECO:0000313" key="1">
    <source>
        <dbReference type="EMBL" id="KAH8371898.1"/>
    </source>
</evidence>
<dbReference type="Gene3D" id="3.80.10.10">
    <property type="entry name" value="Ribonuclease Inhibitor"/>
    <property type="match status" value="1"/>
</dbReference>
<evidence type="ECO:0008006" key="3">
    <source>
        <dbReference type="Google" id="ProtNLM"/>
    </source>
</evidence>
<accession>A0AAD4K1K6</accession>